<evidence type="ECO:0000259" key="9">
    <source>
        <dbReference type="Pfam" id="PF01915"/>
    </source>
</evidence>
<comment type="caution">
    <text evidence="10">The sequence shown here is derived from an EMBL/GenBank/DDBJ whole genome shotgun (WGS) entry which is preliminary data.</text>
</comment>
<dbReference type="InterPro" id="IPR001764">
    <property type="entry name" value="Glyco_hydro_3_N"/>
</dbReference>
<name>A0A919XKK4_9BACL</name>
<dbReference type="Pfam" id="PF00933">
    <property type="entry name" value="Glyco_hydro_3"/>
    <property type="match status" value="1"/>
</dbReference>
<sequence length="760" mass="83967">MQHTKRTENAEIRYIQNDNGPTLGYSVGSGVKIIERDGLFFKDLNKNGELDPYEDWRLSPEERARDLASKMTVEQIAGLMLYSRHQAVPAASTGWFSATYGGKTYEDSGVKPWELTDEQLQFLARDHVRHILVTTVESPEVAAKWNNLVQAFAEGEGLGIPANNSSDPRHGSDSSSEFNAGSGGKISMWPETLGLAATFDPDVTKKFGEVASKEYRALGLSTALSPQIDIATDPRWFRFNGTFGEDSALAADMARAYVDGFQTSEGEREIRDGWGYDSVNAMVKHWPGGGSGEGGRDAHYGCGKYAVYPGDNFAEHLIPFTEGAFKLSGKTGKAAAVMPYYTISSGQEQANGEEVGNSYNSYLIKDLLRGRYGYDGVVCTDWMITADESPEKDSFLSGKPWGVEHLSVAERHYKLLLAGVDQFGGNNEAAPVLEAYEMGVREYGEPFMRRRFEESAVRLLLNMFRLGLFENPYLDPESSARVVGNPDFMKEGYEAQLKSVVLLKNKNRALPLQPGLKVYIPKRYTPAGTDWFGNPTPESLEYPVNLDIVSKYFTVAERPEDADAGLVFIASPKSGKGYSREDAEQGGNGYVPISLQYRTYTAEHARGMSLAGDPRPGDVLNRSYKGKRVTPENTSDLDAVLETRKLMNGKPVIVSLQLSNPTVVEEFESEADAIVADFGVQAQAIMEIITGAVEPSGLLPLQMPANMKTVEEQLEDVAHDMECHVDTEGQIYDFGFGLNWNGPIDDERTRKYRKRRNAHA</sequence>
<comment type="catalytic activity">
    <reaction evidence="1">
        <text>Hydrolysis of terminal, non-reducing beta-D-glucosyl residues with release of beta-D-glucose.</text>
        <dbReference type="EC" id="3.2.1.21"/>
    </reaction>
</comment>
<dbReference type="Gene3D" id="3.20.20.300">
    <property type="entry name" value="Glycoside hydrolase, family 3, N-terminal domain"/>
    <property type="match status" value="1"/>
</dbReference>
<keyword evidence="6" id="KW-0326">Glycosidase</keyword>
<feature type="domain" description="Glycoside hydrolase family 3 N-terminal" evidence="8">
    <location>
        <begin position="116"/>
        <end position="384"/>
    </location>
</feature>
<proteinExistence type="inferred from homology"/>
<dbReference type="EMBL" id="BORQ01000010">
    <property type="protein sequence ID" value="GIO34429.1"/>
    <property type="molecule type" value="Genomic_DNA"/>
</dbReference>
<evidence type="ECO:0000256" key="7">
    <source>
        <dbReference type="SAM" id="MobiDB-lite"/>
    </source>
</evidence>
<evidence type="ECO:0000259" key="8">
    <source>
        <dbReference type="Pfam" id="PF00933"/>
    </source>
</evidence>
<feature type="region of interest" description="Disordered" evidence="7">
    <location>
        <begin position="159"/>
        <end position="181"/>
    </location>
</feature>
<feature type="domain" description="Glycoside hydrolase family 3 C-terminal" evidence="9">
    <location>
        <begin position="500"/>
        <end position="739"/>
    </location>
</feature>
<dbReference type="GO" id="GO:0009251">
    <property type="term" value="P:glucan catabolic process"/>
    <property type="evidence" value="ECO:0007669"/>
    <property type="project" value="TreeGrafter"/>
</dbReference>
<dbReference type="Proteomes" id="UP000679779">
    <property type="component" value="Unassembled WGS sequence"/>
</dbReference>
<dbReference type="InterPro" id="IPR002772">
    <property type="entry name" value="Glyco_hydro_3_C"/>
</dbReference>
<dbReference type="InterPro" id="IPR036881">
    <property type="entry name" value="Glyco_hydro_3_C_sf"/>
</dbReference>
<dbReference type="SUPFAM" id="SSF52279">
    <property type="entry name" value="Beta-D-glucan exohydrolase, C-terminal domain"/>
    <property type="match status" value="1"/>
</dbReference>
<dbReference type="PRINTS" id="PR00133">
    <property type="entry name" value="GLHYDRLASE3"/>
</dbReference>
<dbReference type="InterPro" id="IPR036962">
    <property type="entry name" value="Glyco_hydro_3_N_sf"/>
</dbReference>
<dbReference type="PANTHER" id="PTHR30620">
    <property type="entry name" value="PERIPLASMIC BETA-GLUCOSIDASE-RELATED"/>
    <property type="match status" value="1"/>
</dbReference>
<dbReference type="EC" id="3.2.1.21" evidence="3"/>
<keyword evidence="5" id="KW-0378">Hydrolase</keyword>
<gene>
    <name evidence="10" type="ORF">J2TS6_55700</name>
</gene>
<evidence type="ECO:0000256" key="1">
    <source>
        <dbReference type="ARBA" id="ARBA00000448"/>
    </source>
</evidence>
<organism evidence="10 11">
    <name type="scientific">Paenibacillus albilobatus</name>
    <dbReference type="NCBI Taxonomy" id="2716884"/>
    <lineage>
        <taxon>Bacteria</taxon>
        <taxon>Bacillati</taxon>
        <taxon>Bacillota</taxon>
        <taxon>Bacilli</taxon>
        <taxon>Bacillales</taxon>
        <taxon>Paenibacillaceae</taxon>
        <taxon>Paenibacillus</taxon>
    </lineage>
</organism>
<dbReference type="GO" id="GO:0008422">
    <property type="term" value="F:beta-glucosidase activity"/>
    <property type="evidence" value="ECO:0007669"/>
    <property type="project" value="UniProtKB-EC"/>
</dbReference>
<accession>A0A919XKK4</accession>
<reference evidence="10" key="1">
    <citation type="submission" date="2021-03" db="EMBL/GenBank/DDBJ databases">
        <title>Antimicrobial resistance genes in bacteria isolated from Japanese honey, and their potential for conferring macrolide and lincosamide resistance in the American foulbrood pathogen Paenibacillus larvae.</title>
        <authorList>
            <person name="Okamoto M."/>
            <person name="Kumagai M."/>
            <person name="Kanamori H."/>
            <person name="Takamatsu D."/>
        </authorList>
    </citation>
    <scope>NUCLEOTIDE SEQUENCE</scope>
    <source>
        <strain evidence="10">J2TS6</strain>
    </source>
</reference>
<evidence type="ECO:0000313" key="10">
    <source>
        <dbReference type="EMBL" id="GIO34429.1"/>
    </source>
</evidence>
<dbReference type="SUPFAM" id="SSF51445">
    <property type="entry name" value="(Trans)glycosidases"/>
    <property type="match status" value="1"/>
</dbReference>
<comment type="similarity">
    <text evidence="2">Belongs to the glycosyl hydrolase 3 family.</text>
</comment>
<evidence type="ECO:0000256" key="2">
    <source>
        <dbReference type="ARBA" id="ARBA00005336"/>
    </source>
</evidence>
<evidence type="ECO:0000256" key="6">
    <source>
        <dbReference type="ARBA" id="ARBA00023295"/>
    </source>
</evidence>
<dbReference type="AlphaFoldDB" id="A0A919XKK4"/>
<dbReference type="PANTHER" id="PTHR30620:SF16">
    <property type="entry name" value="LYSOSOMAL BETA GLUCOSIDASE"/>
    <property type="match status" value="1"/>
</dbReference>
<dbReference type="InterPro" id="IPR051915">
    <property type="entry name" value="Cellulose_Degrad_GH3"/>
</dbReference>
<evidence type="ECO:0000313" key="11">
    <source>
        <dbReference type="Proteomes" id="UP000679779"/>
    </source>
</evidence>
<dbReference type="Pfam" id="PF01915">
    <property type="entry name" value="Glyco_hydro_3_C"/>
    <property type="match status" value="1"/>
</dbReference>
<evidence type="ECO:0000256" key="4">
    <source>
        <dbReference type="ARBA" id="ARBA00022729"/>
    </source>
</evidence>
<keyword evidence="11" id="KW-1185">Reference proteome</keyword>
<dbReference type="RefSeq" id="WP_160043942.1">
    <property type="nucleotide sequence ID" value="NZ_BORQ01000010.1"/>
</dbReference>
<dbReference type="Gene3D" id="3.40.50.1700">
    <property type="entry name" value="Glycoside hydrolase family 3 C-terminal domain"/>
    <property type="match status" value="1"/>
</dbReference>
<keyword evidence="4" id="KW-0732">Signal</keyword>
<dbReference type="InterPro" id="IPR017853">
    <property type="entry name" value="GH"/>
</dbReference>
<evidence type="ECO:0000256" key="5">
    <source>
        <dbReference type="ARBA" id="ARBA00022801"/>
    </source>
</evidence>
<evidence type="ECO:0000256" key="3">
    <source>
        <dbReference type="ARBA" id="ARBA00012744"/>
    </source>
</evidence>
<protein>
    <recommendedName>
        <fullName evidence="3">beta-glucosidase</fullName>
        <ecNumber evidence="3">3.2.1.21</ecNumber>
    </recommendedName>
</protein>